<feature type="domain" description="Fucosyltransferase N-terminal" evidence="15">
    <location>
        <begin position="108"/>
        <end position="197"/>
    </location>
</feature>
<evidence type="ECO:0000256" key="2">
    <source>
        <dbReference type="ARBA" id="ARBA00004922"/>
    </source>
</evidence>
<dbReference type="Pfam" id="PF00852">
    <property type="entry name" value="Glyco_transf_10"/>
    <property type="match status" value="1"/>
</dbReference>
<evidence type="ECO:0000256" key="13">
    <source>
        <dbReference type="SAM" id="MobiDB-lite"/>
    </source>
</evidence>
<keyword evidence="11" id="KW-0325">Glycoprotein</keyword>
<evidence type="ECO:0000256" key="4">
    <source>
        <dbReference type="ARBA" id="ARBA00022676"/>
    </source>
</evidence>
<evidence type="ECO:0000313" key="16">
    <source>
        <dbReference type="EMBL" id="KAK7493564.1"/>
    </source>
</evidence>
<dbReference type="InterPro" id="IPR031481">
    <property type="entry name" value="Glyco_tran_10_N"/>
</dbReference>
<comment type="caution">
    <text evidence="16">The sequence shown here is derived from an EMBL/GenBank/DDBJ whole genome shotgun (WGS) entry which is preliminary data.</text>
</comment>
<dbReference type="InterPro" id="IPR001503">
    <property type="entry name" value="Glyco_trans_10"/>
</dbReference>
<dbReference type="FunFam" id="3.40.50.11660:FF:000004">
    <property type="entry name" value="Glycoprotein 3-alpha-L-fucosyltransferase A"/>
    <property type="match status" value="1"/>
</dbReference>
<dbReference type="GO" id="GO:0032580">
    <property type="term" value="C:Golgi cisterna membrane"/>
    <property type="evidence" value="ECO:0007669"/>
    <property type="project" value="UniProtKB-SubCell"/>
</dbReference>
<dbReference type="InterPro" id="IPR055270">
    <property type="entry name" value="Glyco_tran_10_C"/>
</dbReference>
<feature type="region of interest" description="Disordered" evidence="13">
    <location>
        <begin position="72"/>
        <end position="93"/>
    </location>
</feature>
<dbReference type="Gene3D" id="3.40.50.11660">
    <property type="entry name" value="Glycosyl transferase family 10, C-terminal domain"/>
    <property type="match status" value="1"/>
</dbReference>
<evidence type="ECO:0000256" key="3">
    <source>
        <dbReference type="ARBA" id="ARBA00008919"/>
    </source>
</evidence>
<dbReference type="SUPFAM" id="SSF53756">
    <property type="entry name" value="UDP-Glycosyltransferase/glycogen phosphorylase"/>
    <property type="match status" value="1"/>
</dbReference>
<keyword evidence="6 12" id="KW-0812">Transmembrane</keyword>
<comment type="pathway">
    <text evidence="2">Protein modification; protein glycosylation.</text>
</comment>
<evidence type="ECO:0000259" key="15">
    <source>
        <dbReference type="Pfam" id="PF17039"/>
    </source>
</evidence>
<dbReference type="AlphaFoldDB" id="A0ABD0L2E8"/>
<feature type="domain" description="Fucosyltransferase C-terminal" evidence="14">
    <location>
        <begin position="218"/>
        <end position="395"/>
    </location>
</feature>
<protein>
    <recommendedName>
        <fullName evidence="12">Fucosyltransferase</fullName>
        <ecNumber evidence="12">2.4.1.-</ecNumber>
    </recommendedName>
</protein>
<dbReference type="GO" id="GO:0000139">
    <property type="term" value="C:Golgi membrane"/>
    <property type="evidence" value="ECO:0007669"/>
    <property type="project" value="UniProtKB-SubCell"/>
</dbReference>
<keyword evidence="10" id="KW-0472">Membrane</keyword>
<evidence type="ECO:0000256" key="5">
    <source>
        <dbReference type="ARBA" id="ARBA00022679"/>
    </source>
</evidence>
<keyword evidence="4 12" id="KW-0328">Glycosyltransferase</keyword>
<keyword evidence="17" id="KW-1185">Reference proteome</keyword>
<reference evidence="16 17" key="1">
    <citation type="journal article" date="2023" name="Sci. Data">
        <title>Genome assembly of the Korean intertidal mud-creeper Batillaria attramentaria.</title>
        <authorList>
            <person name="Patra A.K."/>
            <person name="Ho P.T."/>
            <person name="Jun S."/>
            <person name="Lee S.J."/>
            <person name="Kim Y."/>
            <person name="Won Y.J."/>
        </authorList>
    </citation>
    <scope>NUCLEOTIDE SEQUENCE [LARGE SCALE GENOMIC DNA]</scope>
    <source>
        <strain evidence="16">Wonlab-2016</strain>
    </source>
</reference>
<evidence type="ECO:0000256" key="12">
    <source>
        <dbReference type="RuleBase" id="RU003832"/>
    </source>
</evidence>
<dbReference type="EC" id="2.4.1.-" evidence="12"/>
<keyword evidence="9 12" id="KW-0333">Golgi apparatus</keyword>
<evidence type="ECO:0000256" key="1">
    <source>
        <dbReference type="ARBA" id="ARBA00004323"/>
    </source>
</evidence>
<evidence type="ECO:0000256" key="7">
    <source>
        <dbReference type="ARBA" id="ARBA00022968"/>
    </source>
</evidence>
<comment type="subcellular location">
    <subcellularLocation>
        <location evidence="1">Golgi apparatus membrane</location>
        <topology evidence="1">Single-pass type II membrane protein</topology>
    </subcellularLocation>
    <subcellularLocation>
        <location evidence="12">Golgi apparatus</location>
        <location evidence="12">Golgi stack membrane</location>
        <topology evidence="12">Single-pass type II membrane protein</topology>
    </subcellularLocation>
</comment>
<evidence type="ECO:0000313" key="17">
    <source>
        <dbReference type="Proteomes" id="UP001519460"/>
    </source>
</evidence>
<evidence type="ECO:0000256" key="10">
    <source>
        <dbReference type="ARBA" id="ARBA00023136"/>
    </source>
</evidence>
<proteinExistence type="inferred from homology"/>
<keyword evidence="7" id="KW-0735">Signal-anchor</keyword>
<dbReference type="PANTHER" id="PTHR48438:SF1">
    <property type="entry name" value="ALPHA-(1,3)-FUCOSYLTRANSFERASE C-RELATED"/>
    <property type="match status" value="1"/>
</dbReference>
<evidence type="ECO:0000256" key="6">
    <source>
        <dbReference type="ARBA" id="ARBA00022692"/>
    </source>
</evidence>
<dbReference type="Pfam" id="PF17039">
    <property type="entry name" value="Glyco_tran_10_N"/>
    <property type="match status" value="1"/>
</dbReference>
<comment type="similarity">
    <text evidence="3 12">Belongs to the glycosyltransferase 10 family.</text>
</comment>
<evidence type="ECO:0000259" key="14">
    <source>
        <dbReference type="Pfam" id="PF00852"/>
    </source>
</evidence>
<evidence type="ECO:0000256" key="11">
    <source>
        <dbReference type="ARBA" id="ARBA00023180"/>
    </source>
</evidence>
<gene>
    <name evidence="16" type="ORF">BaRGS_00015275</name>
</gene>
<dbReference type="InterPro" id="IPR038577">
    <property type="entry name" value="GT10-like_C_sf"/>
</dbReference>
<accession>A0ABD0L2E8</accession>
<dbReference type="GO" id="GO:0008417">
    <property type="term" value="F:fucosyltransferase activity"/>
    <property type="evidence" value="ECO:0007669"/>
    <property type="project" value="UniProtKB-ARBA"/>
</dbReference>
<keyword evidence="5 12" id="KW-0808">Transferase</keyword>
<evidence type="ECO:0000256" key="9">
    <source>
        <dbReference type="ARBA" id="ARBA00023034"/>
    </source>
</evidence>
<organism evidence="16 17">
    <name type="scientific">Batillaria attramentaria</name>
    <dbReference type="NCBI Taxonomy" id="370345"/>
    <lineage>
        <taxon>Eukaryota</taxon>
        <taxon>Metazoa</taxon>
        <taxon>Spiralia</taxon>
        <taxon>Lophotrochozoa</taxon>
        <taxon>Mollusca</taxon>
        <taxon>Gastropoda</taxon>
        <taxon>Caenogastropoda</taxon>
        <taxon>Sorbeoconcha</taxon>
        <taxon>Cerithioidea</taxon>
        <taxon>Batillariidae</taxon>
        <taxon>Batillaria</taxon>
    </lineage>
</organism>
<sequence>MRVRIPKRVAVCCLCALLSILPLMFINVQKHSSPLPSSGDVIRSDDVIMPEDNDGDHLLRFTSPYIRDHDEETEAAAQKGSAKRSGNNGKHSERTKTVAWFGEGFRERFKDDHPFERCPVSDCSFLASEDASKADAVLFRGVDGREMPPPRSHARQVYVLYDMEPPMHVTEKYWTDEWNGVFNWTWNFRRDADIWEPTNYLRPTKSPPPKTFFLELAEKKSKPVAWFVSDCGAVSRRDDYVRELQRHIAVDVFGSCGNLSCPRLPQEICFNMLTEQYFFYLSFENALCRDYVTEKFFNKFTPGVHVLPIVLGGANYSQFFPKGSFIDVAWFAHPKDLAQYMKNLMTDKATYAELLWRKAHLQKSGRGSQAAVCELCKRLHDLDTYGKRYDNIKTWRFDGQCFPPEWF</sequence>
<dbReference type="EMBL" id="JACVVK020000092">
    <property type="protein sequence ID" value="KAK7493564.1"/>
    <property type="molecule type" value="Genomic_DNA"/>
</dbReference>
<keyword evidence="8" id="KW-1133">Transmembrane helix</keyword>
<dbReference type="PANTHER" id="PTHR48438">
    <property type="entry name" value="ALPHA-(1,3)-FUCOSYLTRANSFERASE C-RELATED"/>
    <property type="match status" value="1"/>
</dbReference>
<dbReference type="Proteomes" id="UP001519460">
    <property type="component" value="Unassembled WGS sequence"/>
</dbReference>
<name>A0ABD0L2E8_9CAEN</name>
<evidence type="ECO:0000256" key="8">
    <source>
        <dbReference type="ARBA" id="ARBA00022989"/>
    </source>
</evidence>